<dbReference type="NCBIfam" id="NF002981">
    <property type="entry name" value="PRK03695.1"/>
    <property type="match status" value="1"/>
</dbReference>
<keyword evidence="10" id="KW-1185">Reference proteome</keyword>
<name>A0A3N9TDJ7_9VIBR</name>
<evidence type="ECO:0000313" key="10">
    <source>
        <dbReference type="Proteomes" id="UP000281112"/>
    </source>
</evidence>
<keyword evidence="7" id="KW-0472">Membrane</keyword>
<dbReference type="GO" id="GO:0016887">
    <property type="term" value="F:ATP hydrolysis activity"/>
    <property type="evidence" value="ECO:0007669"/>
    <property type="project" value="InterPro"/>
</dbReference>
<dbReference type="AlphaFoldDB" id="A0A3N9TDJ7"/>
<dbReference type="PANTHER" id="PTHR42734:SF18">
    <property type="entry name" value="VITAMIN B12 IMPORT ATP-BINDING PROTEIN BTUD"/>
    <property type="match status" value="1"/>
</dbReference>
<keyword evidence="3" id="KW-0997">Cell inner membrane</keyword>
<accession>A0A3N9TDJ7</accession>
<gene>
    <name evidence="9" type="primary">btuD</name>
    <name evidence="9" type="ORF">EES38_16240</name>
</gene>
<dbReference type="Pfam" id="PF00005">
    <property type="entry name" value="ABC_tran"/>
    <property type="match status" value="1"/>
</dbReference>
<proteinExistence type="predicted"/>
<keyword evidence="4" id="KW-0547">Nucleotide-binding</keyword>
<protein>
    <submittedName>
        <fullName evidence="9">Vitamin B12 ABC transporter ATP-binding protein BtuD</fullName>
        <ecNumber evidence="9">3.6.3.33</ecNumber>
    </submittedName>
</protein>
<dbReference type="InterPro" id="IPR050153">
    <property type="entry name" value="Metal_Ion_Import_ABC"/>
</dbReference>
<comment type="caution">
    <text evidence="9">The sequence shown here is derived from an EMBL/GenBank/DDBJ whole genome shotgun (WGS) entry which is preliminary data.</text>
</comment>
<evidence type="ECO:0000256" key="7">
    <source>
        <dbReference type="ARBA" id="ARBA00023136"/>
    </source>
</evidence>
<dbReference type="SUPFAM" id="SSF52540">
    <property type="entry name" value="P-loop containing nucleoside triphosphate hydrolases"/>
    <property type="match status" value="1"/>
</dbReference>
<dbReference type="PROSITE" id="PS50893">
    <property type="entry name" value="ABC_TRANSPORTER_2"/>
    <property type="match status" value="1"/>
</dbReference>
<keyword evidence="2" id="KW-1003">Cell membrane</keyword>
<dbReference type="Gene3D" id="3.40.50.300">
    <property type="entry name" value="P-loop containing nucleotide triphosphate hydrolases"/>
    <property type="match status" value="1"/>
</dbReference>
<dbReference type="OrthoDB" id="5292475at2"/>
<dbReference type="InterPro" id="IPR027417">
    <property type="entry name" value="P-loop_NTPase"/>
</dbReference>
<organism evidence="9 10">
    <name type="scientific">Vibrio viridaestus</name>
    <dbReference type="NCBI Taxonomy" id="2487322"/>
    <lineage>
        <taxon>Bacteria</taxon>
        <taxon>Pseudomonadati</taxon>
        <taxon>Pseudomonadota</taxon>
        <taxon>Gammaproteobacteria</taxon>
        <taxon>Vibrionales</taxon>
        <taxon>Vibrionaceae</taxon>
        <taxon>Vibrio</taxon>
    </lineage>
</organism>
<sequence length="251" mass="28254">MMYIENVTVENRLDNVNVKLPKNKQIHVIGPNGSGKSTFLAAIAGVIPFQGRVELDGINVSELSLNELSKVRSYLAQNEKPVFNITVFEYLRLSLPEHVKQSPVTITNVVNHLVDLLNIRGKLSRSIHQLSGGEWQRVRIVGCCLQIWPELNPDGRLLILDEPSGPLDIGQEKYLYKLLDEVTAQGLTVIMANHDLNRSLRHAEHAVLFSNSELVAHGDIHHVITADNIKSVFHTGVQQFEIEDKRYLVFE</sequence>
<dbReference type="EC" id="3.6.3.33" evidence="9"/>
<evidence type="ECO:0000259" key="8">
    <source>
        <dbReference type="PROSITE" id="PS50893"/>
    </source>
</evidence>
<evidence type="ECO:0000256" key="6">
    <source>
        <dbReference type="ARBA" id="ARBA00022967"/>
    </source>
</evidence>
<dbReference type="GO" id="GO:0005524">
    <property type="term" value="F:ATP binding"/>
    <property type="evidence" value="ECO:0007669"/>
    <property type="project" value="UniProtKB-KW"/>
</dbReference>
<evidence type="ECO:0000256" key="2">
    <source>
        <dbReference type="ARBA" id="ARBA00022475"/>
    </source>
</evidence>
<dbReference type="InterPro" id="IPR003439">
    <property type="entry name" value="ABC_transporter-like_ATP-bd"/>
</dbReference>
<evidence type="ECO:0000313" key="9">
    <source>
        <dbReference type="EMBL" id="RQW61924.1"/>
    </source>
</evidence>
<feature type="domain" description="ABC transporter" evidence="8">
    <location>
        <begin position="2"/>
        <end position="236"/>
    </location>
</feature>
<keyword evidence="9" id="KW-0378">Hydrolase</keyword>
<dbReference type="RefSeq" id="WP_124938262.1">
    <property type="nucleotide sequence ID" value="NZ_RJVQ01000008.1"/>
</dbReference>
<reference evidence="9 10" key="1">
    <citation type="submission" date="2018-11" db="EMBL/GenBank/DDBJ databases">
        <title>Vibrio LJC006 sp. nov., isolated from seawater during the bloom of the enteromorpha.</title>
        <authorList>
            <person name="Liang J."/>
        </authorList>
    </citation>
    <scope>NUCLEOTIDE SEQUENCE [LARGE SCALE GENOMIC DNA]</scope>
    <source>
        <strain evidence="9 10">LJC006</strain>
    </source>
</reference>
<evidence type="ECO:0000256" key="5">
    <source>
        <dbReference type="ARBA" id="ARBA00022840"/>
    </source>
</evidence>
<keyword evidence="5 9" id="KW-0067">ATP-binding</keyword>
<dbReference type="EMBL" id="RJVQ01000008">
    <property type="protein sequence ID" value="RQW61924.1"/>
    <property type="molecule type" value="Genomic_DNA"/>
</dbReference>
<dbReference type="Proteomes" id="UP000281112">
    <property type="component" value="Unassembled WGS sequence"/>
</dbReference>
<keyword evidence="1" id="KW-0813">Transport</keyword>
<keyword evidence="6" id="KW-1278">Translocase</keyword>
<dbReference type="SMART" id="SM00382">
    <property type="entry name" value="AAA"/>
    <property type="match status" value="1"/>
</dbReference>
<dbReference type="PANTHER" id="PTHR42734">
    <property type="entry name" value="METAL TRANSPORT SYSTEM ATP-BINDING PROTEIN TM_0124-RELATED"/>
    <property type="match status" value="1"/>
</dbReference>
<dbReference type="FunFam" id="3.40.50.300:FF:000462">
    <property type="entry name" value="Vitamin B12 import ATP-binding protein BtuD"/>
    <property type="match status" value="1"/>
</dbReference>
<evidence type="ECO:0000256" key="4">
    <source>
        <dbReference type="ARBA" id="ARBA00022741"/>
    </source>
</evidence>
<evidence type="ECO:0000256" key="1">
    <source>
        <dbReference type="ARBA" id="ARBA00022448"/>
    </source>
</evidence>
<evidence type="ECO:0000256" key="3">
    <source>
        <dbReference type="ARBA" id="ARBA00022519"/>
    </source>
</evidence>
<dbReference type="InterPro" id="IPR003593">
    <property type="entry name" value="AAA+_ATPase"/>
</dbReference>